<dbReference type="InterPro" id="IPR036869">
    <property type="entry name" value="J_dom_sf"/>
</dbReference>
<proteinExistence type="predicted"/>
<dbReference type="SMART" id="SM00271">
    <property type="entry name" value="DnaJ"/>
    <property type="match status" value="1"/>
</dbReference>
<dbReference type="Proteomes" id="UP000215902">
    <property type="component" value="Unassembled WGS sequence"/>
</dbReference>
<evidence type="ECO:0000256" key="1">
    <source>
        <dbReference type="ARBA" id="ARBA00023186"/>
    </source>
</evidence>
<dbReference type="STRING" id="282301.A0A267EU64"/>
<evidence type="ECO:0000259" key="2">
    <source>
        <dbReference type="PROSITE" id="PS50076"/>
    </source>
</evidence>
<keyword evidence="1" id="KW-0143">Chaperone</keyword>
<dbReference type="Gene3D" id="1.10.287.110">
    <property type="entry name" value="DnaJ domain"/>
    <property type="match status" value="1"/>
</dbReference>
<reference evidence="3 4" key="1">
    <citation type="submission" date="2017-06" db="EMBL/GenBank/DDBJ databases">
        <title>A platform for efficient transgenesis in Macrostomum lignano, a flatworm model organism for stem cell research.</title>
        <authorList>
            <person name="Berezikov E."/>
        </authorList>
    </citation>
    <scope>NUCLEOTIDE SEQUENCE [LARGE SCALE GENOMIC DNA]</scope>
    <source>
        <strain evidence="3">DV1</strain>
        <tissue evidence="3">Whole organism</tissue>
    </source>
</reference>
<name>A0A267EU64_9PLAT</name>
<dbReference type="AlphaFoldDB" id="A0A267EU64"/>
<dbReference type="Pfam" id="PF00226">
    <property type="entry name" value="DnaJ"/>
    <property type="match status" value="1"/>
</dbReference>
<evidence type="ECO:0000313" key="3">
    <source>
        <dbReference type="EMBL" id="PAA64369.1"/>
    </source>
</evidence>
<dbReference type="OrthoDB" id="436519at2759"/>
<evidence type="ECO:0000313" key="4">
    <source>
        <dbReference type="Proteomes" id="UP000215902"/>
    </source>
</evidence>
<dbReference type="PROSITE" id="PS50076">
    <property type="entry name" value="DNAJ_2"/>
    <property type="match status" value="1"/>
</dbReference>
<organism evidence="3 4">
    <name type="scientific">Macrostomum lignano</name>
    <dbReference type="NCBI Taxonomy" id="282301"/>
    <lineage>
        <taxon>Eukaryota</taxon>
        <taxon>Metazoa</taxon>
        <taxon>Spiralia</taxon>
        <taxon>Lophotrochozoa</taxon>
        <taxon>Platyhelminthes</taxon>
        <taxon>Rhabditophora</taxon>
        <taxon>Macrostomorpha</taxon>
        <taxon>Macrostomida</taxon>
        <taxon>Macrostomidae</taxon>
        <taxon>Macrostomum</taxon>
    </lineage>
</organism>
<dbReference type="PANTHER" id="PTHR44500:SF1">
    <property type="entry name" value="DNAJ HOMOLOG SUBFAMILY C MEMBER 12"/>
    <property type="match status" value="1"/>
</dbReference>
<dbReference type="GO" id="GO:0005737">
    <property type="term" value="C:cytoplasm"/>
    <property type="evidence" value="ECO:0007669"/>
    <property type="project" value="TreeGrafter"/>
</dbReference>
<feature type="non-terminal residue" evidence="3">
    <location>
        <position position="1"/>
    </location>
</feature>
<dbReference type="CDD" id="cd06257">
    <property type="entry name" value="DnaJ"/>
    <property type="match status" value="1"/>
</dbReference>
<dbReference type="InterPro" id="IPR001623">
    <property type="entry name" value="DnaJ_domain"/>
</dbReference>
<dbReference type="PRINTS" id="PR00625">
    <property type="entry name" value="JDOMAIN"/>
</dbReference>
<feature type="domain" description="J" evidence="2">
    <location>
        <begin position="4"/>
        <end position="68"/>
    </location>
</feature>
<comment type="caution">
    <text evidence="3">The sequence shown here is derived from an EMBL/GenBank/DDBJ whole genome shotgun (WGS) entry which is preliminary data.</text>
</comment>
<dbReference type="EMBL" id="NIVC01001758">
    <property type="protein sequence ID" value="PAA64369.1"/>
    <property type="molecule type" value="Genomic_DNA"/>
</dbReference>
<sequence length="153" mass="17207">EMEDLYAVLGVVSSSTTEQIIAEYRAKALQLHPDKTDSATKSEQFKLLSVAKNVLTDPQERKLYDQWYNSGKIMGVTFDQWKHLKMHTSLHWATTVDRTPMVDSPEAAHTDSGGQQSGNVHTVDDVAAYWRSTQFKDAAPAGSLLSKFRNYEI</sequence>
<protein>
    <recommendedName>
        <fullName evidence="2">J domain-containing protein</fullName>
    </recommendedName>
</protein>
<keyword evidence="4" id="KW-1185">Reference proteome</keyword>
<dbReference type="PANTHER" id="PTHR44500">
    <property type="entry name" value="DNAJ HOMOLOG SUBFAMILY C MEMBER 12"/>
    <property type="match status" value="1"/>
</dbReference>
<accession>A0A267EU64</accession>
<gene>
    <name evidence="3" type="ORF">BOX15_Mlig020944g1</name>
</gene>
<dbReference type="SUPFAM" id="SSF46565">
    <property type="entry name" value="Chaperone J-domain"/>
    <property type="match status" value="1"/>
</dbReference>
<dbReference type="InterPro" id="IPR029827">
    <property type="entry name" value="JDP1-like"/>
</dbReference>